<comment type="similarity">
    <text evidence="1 4">Belongs to the glycosyl hydrolase 1 family.</text>
</comment>
<dbReference type="InterPro" id="IPR017853">
    <property type="entry name" value="GH"/>
</dbReference>
<dbReference type="InterPro" id="IPR018120">
    <property type="entry name" value="Glyco_hydro_1_AS"/>
</dbReference>
<sequence>MEYKTAVSFPKDFFWSAATAAYQYEGAYVEDGKTLSVVDKNINPHYADTSVASDHYHHFKEDIALMKELGMTAYRFSISWPRVLPNGRGKVNKKGIDFYKDLVSELRKNGIEPLATIYHFDLPASLQDAYGGWSSRQIIDDFAYYCKILFEHLGDQVKYWFTINEQSNMFLLPYLMEFDADTPLEKQKYEMNHIMTLAHAKAITLCREMIPDAKIGPAIGLSPNYPKTCHPEDIQAARNANDFRSYLFTDLYVHGIYRLNIWRYMKENGVAPTIEKGDMELLQSAKPDFLGINYYQSRVVKYAPDTMKNKEMKINANGKKGETEFEIIPGIYQGSTNPYLEKTDWDWEIDPIGLRTLLNELNDRYHLPIIITENGMGAVDELTADEKVHDDYRIDYLRKHLEQCRLAIGDGVQLFGYCPWSFMDLLSTTSGFRKRYGFVYVNRTDEDLKDLRRIKKDSFYWYQKVIETNGKQL</sequence>
<dbReference type="SUPFAM" id="SSF51445">
    <property type="entry name" value="(Trans)glycosidases"/>
    <property type="match status" value="1"/>
</dbReference>
<dbReference type="PANTHER" id="PTHR10353">
    <property type="entry name" value="GLYCOSYL HYDROLASE"/>
    <property type="match status" value="1"/>
</dbReference>
<gene>
    <name evidence="6" type="ORF">J2S08_001082</name>
</gene>
<evidence type="ECO:0000256" key="1">
    <source>
        <dbReference type="ARBA" id="ARBA00010838"/>
    </source>
</evidence>
<dbReference type="PROSITE" id="PS00653">
    <property type="entry name" value="GLYCOSYL_HYDROL_F1_2"/>
    <property type="match status" value="1"/>
</dbReference>
<keyword evidence="7" id="KW-1185">Reference proteome</keyword>
<dbReference type="Proteomes" id="UP001223586">
    <property type="component" value="Unassembled WGS sequence"/>
</dbReference>
<dbReference type="PRINTS" id="PR00131">
    <property type="entry name" value="GLHYDRLASE1"/>
</dbReference>
<keyword evidence="5 6" id="KW-0378">Hydrolase</keyword>
<organism evidence="6 7">
    <name type="scientific">Bacillus chungangensis</name>
    <dbReference type="NCBI Taxonomy" id="587633"/>
    <lineage>
        <taxon>Bacteria</taxon>
        <taxon>Bacillati</taxon>
        <taxon>Bacillota</taxon>
        <taxon>Bacilli</taxon>
        <taxon>Bacillales</taxon>
        <taxon>Bacillaceae</taxon>
        <taxon>Bacillus</taxon>
    </lineage>
</organism>
<evidence type="ECO:0000313" key="7">
    <source>
        <dbReference type="Proteomes" id="UP001223586"/>
    </source>
</evidence>
<dbReference type="InterPro" id="IPR033132">
    <property type="entry name" value="GH_1_N_CS"/>
</dbReference>
<protein>
    <submittedName>
        <fullName evidence="6">6-phospho-beta-glucosidase</fullName>
        <ecNumber evidence="6">3.2.1.86</ecNumber>
    </submittedName>
</protein>
<evidence type="ECO:0000313" key="6">
    <source>
        <dbReference type="EMBL" id="MDQ0175248.1"/>
    </source>
</evidence>
<dbReference type="Gene3D" id="3.20.20.80">
    <property type="entry name" value="Glycosidases"/>
    <property type="match status" value="1"/>
</dbReference>
<evidence type="ECO:0000256" key="4">
    <source>
        <dbReference type="RuleBase" id="RU003690"/>
    </source>
</evidence>
<accession>A0ABT9WQ22</accession>
<evidence type="ECO:0000256" key="3">
    <source>
        <dbReference type="PROSITE-ProRule" id="PRU10055"/>
    </source>
</evidence>
<dbReference type="PROSITE" id="PS00572">
    <property type="entry name" value="GLYCOSYL_HYDROL_F1_1"/>
    <property type="match status" value="1"/>
</dbReference>
<dbReference type="RefSeq" id="WP_307227410.1">
    <property type="nucleotide sequence ID" value="NZ_JAUSTT010000005.1"/>
</dbReference>
<reference evidence="6 7" key="1">
    <citation type="submission" date="2023-07" db="EMBL/GenBank/DDBJ databases">
        <title>Genomic Encyclopedia of Type Strains, Phase IV (KMG-IV): sequencing the most valuable type-strain genomes for metagenomic binning, comparative biology and taxonomic classification.</title>
        <authorList>
            <person name="Goeker M."/>
        </authorList>
    </citation>
    <scope>NUCLEOTIDE SEQUENCE [LARGE SCALE GENOMIC DNA]</scope>
    <source>
        <strain evidence="6 7">DSM 23837</strain>
    </source>
</reference>
<evidence type="ECO:0000256" key="2">
    <source>
        <dbReference type="ARBA" id="ARBA00023295"/>
    </source>
</evidence>
<keyword evidence="2 5" id="KW-0326">Glycosidase</keyword>
<proteinExistence type="inferred from homology"/>
<dbReference type="InterPro" id="IPR001360">
    <property type="entry name" value="Glyco_hydro_1"/>
</dbReference>
<dbReference type="PANTHER" id="PTHR10353:SF136">
    <property type="entry name" value="ARYL-PHOSPHO-BETA-D-GLUCOSIDASE BGLC"/>
    <property type="match status" value="1"/>
</dbReference>
<dbReference type="EMBL" id="JAUSTT010000005">
    <property type="protein sequence ID" value="MDQ0175248.1"/>
    <property type="molecule type" value="Genomic_DNA"/>
</dbReference>
<comment type="caution">
    <text evidence="6">The sequence shown here is derived from an EMBL/GenBank/DDBJ whole genome shotgun (WGS) entry which is preliminary data.</text>
</comment>
<dbReference type="Pfam" id="PF00232">
    <property type="entry name" value="Glyco_hydro_1"/>
    <property type="match status" value="1"/>
</dbReference>
<feature type="active site" description="Nucleophile" evidence="3">
    <location>
        <position position="373"/>
    </location>
</feature>
<name>A0ABT9WQ22_9BACI</name>
<evidence type="ECO:0000256" key="5">
    <source>
        <dbReference type="RuleBase" id="RU004468"/>
    </source>
</evidence>
<dbReference type="GO" id="GO:0008706">
    <property type="term" value="F:6-phospho-beta-glucosidase activity"/>
    <property type="evidence" value="ECO:0007669"/>
    <property type="project" value="UniProtKB-EC"/>
</dbReference>
<dbReference type="EC" id="3.2.1.86" evidence="6"/>